<dbReference type="STRING" id="1081103.A0A0B2WJ74"/>
<proteinExistence type="predicted"/>
<dbReference type="EMBL" id="AZHE01000046">
    <property type="protein sequence ID" value="KHN93943.1"/>
    <property type="molecule type" value="Genomic_DNA"/>
</dbReference>
<sequence>MGFWEGDDQSPQMTQIKYLITVLATRASATRLSPCRVVAESCMVKVLPAFPEDALLDIAAVDDGYALSRSKTIRKNFVGSRLGRLAATAAQPKAVMLSPDGHAAAGMSCRLTLVLDPSGTGAPSLPKLNSVSGKLTSSPYFDTSSMNRLPNLGKQTPFETGSTYQHATSNKPFNLPIGDLYWREEPHNDAFWAELTFPRPRESSMLAQEIKQATLSRDPARPLGAATCPDVSWMTASKPRRRRYVSELDVQFTVRDEEKTFLPTVHSCRISRTYTLDLVLSVGQTISTLSLAVALQIGVESNHGTPQEIQAGSVWASVRDHEQGGWGSYPGRSGLVLESSDCELPSYF</sequence>
<evidence type="ECO:0000313" key="1">
    <source>
        <dbReference type="EMBL" id="KHN93943.1"/>
    </source>
</evidence>
<keyword evidence="2" id="KW-1185">Reference proteome</keyword>
<reference evidence="1 2" key="1">
    <citation type="journal article" date="2014" name="Proc. Natl. Acad. Sci. U.S.A.">
        <title>Trajectory and genomic determinants of fungal-pathogen speciation and host adaptation.</title>
        <authorList>
            <person name="Hu X."/>
            <person name="Xiao G."/>
            <person name="Zheng P."/>
            <person name="Shang Y."/>
            <person name="Su Y."/>
            <person name="Zhang X."/>
            <person name="Liu X."/>
            <person name="Zhan S."/>
            <person name="St Leger R.J."/>
            <person name="Wang C."/>
        </authorList>
    </citation>
    <scope>NUCLEOTIDE SEQUENCE [LARGE SCALE GENOMIC DNA]</scope>
    <source>
        <strain evidence="1 2">ARSEF 1941</strain>
    </source>
</reference>
<protein>
    <submittedName>
        <fullName evidence="1">Arrestin domain-containing protein</fullName>
    </submittedName>
</protein>
<organism evidence="1 2">
    <name type="scientific">Metarhizium album (strain ARSEF 1941)</name>
    <dbReference type="NCBI Taxonomy" id="1081103"/>
    <lineage>
        <taxon>Eukaryota</taxon>
        <taxon>Fungi</taxon>
        <taxon>Dikarya</taxon>
        <taxon>Ascomycota</taxon>
        <taxon>Pezizomycotina</taxon>
        <taxon>Sordariomycetes</taxon>
        <taxon>Hypocreomycetidae</taxon>
        <taxon>Hypocreales</taxon>
        <taxon>Clavicipitaceae</taxon>
        <taxon>Metarhizium</taxon>
    </lineage>
</organism>
<dbReference type="Proteomes" id="UP000030816">
    <property type="component" value="Unassembled WGS sequence"/>
</dbReference>
<dbReference type="AlphaFoldDB" id="A0A0B2WJ74"/>
<dbReference type="HOGENOM" id="CLU_906070_0_0_1"/>
<dbReference type="GeneID" id="63742653"/>
<evidence type="ECO:0000313" key="2">
    <source>
        <dbReference type="Proteomes" id="UP000030816"/>
    </source>
</evidence>
<gene>
    <name evidence="1" type="ORF">MAM_08198</name>
</gene>
<dbReference type="OrthoDB" id="2283785at2759"/>
<name>A0A0B2WJ74_METAS</name>
<comment type="caution">
    <text evidence="1">The sequence shown here is derived from an EMBL/GenBank/DDBJ whole genome shotgun (WGS) entry which is preliminary data.</text>
</comment>
<accession>A0A0B2WJ74</accession>
<dbReference type="RefSeq" id="XP_040675009.1">
    <property type="nucleotide sequence ID" value="XM_040826996.1"/>
</dbReference>